<comment type="similarity">
    <text evidence="2">Belongs to the EPS8 family.</text>
</comment>
<gene>
    <name evidence="9" type="primary">eps8l1a</name>
</gene>
<dbReference type="InterPro" id="IPR039801">
    <property type="entry name" value="EPS8-like"/>
</dbReference>
<feature type="compositionally biased region" description="Low complexity" evidence="7">
    <location>
        <begin position="328"/>
        <end position="341"/>
    </location>
</feature>
<dbReference type="InterPro" id="IPR036028">
    <property type="entry name" value="SH3-like_dom_sf"/>
</dbReference>
<evidence type="ECO:0000256" key="3">
    <source>
        <dbReference type="ARBA" id="ARBA00022443"/>
    </source>
</evidence>
<feature type="region of interest" description="Disordered" evidence="7">
    <location>
        <begin position="306"/>
        <end position="357"/>
    </location>
</feature>
<evidence type="ECO:0000256" key="1">
    <source>
        <dbReference type="ARBA" id="ARBA00004496"/>
    </source>
</evidence>
<evidence type="ECO:0000256" key="2">
    <source>
        <dbReference type="ARBA" id="ARBA00006197"/>
    </source>
</evidence>
<accession>A0AAY4C859</accession>
<protein>
    <recommendedName>
        <fullName evidence="8">SH3 domain-containing protein</fullName>
    </recommendedName>
</protein>
<evidence type="ECO:0000313" key="10">
    <source>
        <dbReference type="Proteomes" id="UP000694580"/>
    </source>
</evidence>
<dbReference type="Proteomes" id="UP000694580">
    <property type="component" value="Unplaced"/>
</dbReference>
<dbReference type="PANTHER" id="PTHR12287:SF19">
    <property type="entry name" value="EPIDERMAL GROWTH FACTOR RECEPTOR KINASE SUBSTRATE 8-LIKE PROTEIN 1"/>
    <property type="match status" value="1"/>
</dbReference>
<dbReference type="Pfam" id="PF18016">
    <property type="entry name" value="SAM_3"/>
    <property type="match status" value="1"/>
</dbReference>
<dbReference type="GO" id="GO:0031982">
    <property type="term" value="C:vesicle"/>
    <property type="evidence" value="ECO:0007669"/>
    <property type="project" value="TreeGrafter"/>
</dbReference>
<evidence type="ECO:0000313" key="9">
    <source>
        <dbReference type="Ensembl" id="ENSDCDP00010029253.1"/>
    </source>
</evidence>
<dbReference type="InterPro" id="IPR035462">
    <property type="entry name" value="Eps8_SH3"/>
</dbReference>
<dbReference type="GeneTree" id="ENSGT00940000158125"/>
<keyword evidence="5" id="KW-0597">Phosphoprotein</keyword>
<dbReference type="GO" id="GO:0032587">
    <property type="term" value="C:ruffle membrane"/>
    <property type="evidence" value="ECO:0007669"/>
    <property type="project" value="TreeGrafter"/>
</dbReference>
<dbReference type="GO" id="GO:0003779">
    <property type="term" value="F:actin binding"/>
    <property type="evidence" value="ECO:0007669"/>
    <property type="project" value="TreeGrafter"/>
</dbReference>
<keyword evidence="3 6" id="KW-0728">SH3 domain</keyword>
<evidence type="ECO:0000256" key="6">
    <source>
        <dbReference type="PROSITE-ProRule" id="PRU00192"/>
    </source>
</evidence>
<evidence type="ECO:0000256" key="4">
    <source>
        <dbReference type="ARBA" id="ARBA00022490"/>
    </source>
</evidence>
<keyword evidence="4" id="KW-0963">Cytoplasm</keyword>
<dbReference type="InterPro" id="IPR013761">
    <property type="entry name" value="SAM/pointed_sf"/>
</dbReference>
<sequence length="491" mass="54209">MESAPYAFPLNGNSAGKTSASVNHAEREVELLNHCFEDVESFMSRLQQAAEAQCILQQKSKKKSRKSSKKQKKDELLAAKACPPSEEEFVDIFQKLKLSLSLLSGLEDSIAEPNSEELIHHLFVPLKLLVKTTGSPTIAASVSSPGLSGGAVTLLQKCLTADERELWSSLGSNWNTPCGQLGCSAAPYSPIFLSGWQPQEFDFEGKPCTKQEASINNTEDTDSPATQTLPACEMDRGGGLPEDERLYCCSYDFVARNSSELSVLQGETLEVLESSKNWWKCKNSYDEIGFVPHNILEPLSALKMAEADPSRRRHSKKAPILPPSKRFSYSPTSPKETSPTSKDPRSLTMPPTVNKEDRVVLNDELRERLASGVARSLSVRPSSVVCTSNTSPPINYQSSPVEVESWLHSRGFSSQTVQSLSILSCAQLFSLKKDELLMVSPEEGSRVYSQIMVQKALLEDARKATELEEVMKRQKIKVAELFALTLKNQQN</sequence>
<comment type="subcellular location">
    <subcellularLocation>
        <location evidence="1">Cytoplasm</location>
    </subcellularLocation>
</comment>
<dbReference type="FunFam" id="2.30.30.40:FF:000071">
    <property type="entry name" value="Epidermal growth factor receptor kinase substrate 8"/>
    <property type="match status" value="1"/>
</dbReference>
<dbReference type="Pfam" id="PF00018">
    <property type="entry name" value="SH3_1"/>
    <property type="match status" value="1"/>
</dbReference>
<feature type="domain" description="SH3" evidence="8">
    <location>
        <begin position="242"/>
        <end position="301"/>
    </location>
</feature>
<dbReference type="InterPro" id="IPR041418">
    <property type="entry name" value="SAM_3"/>
</dbReference>
<proteinExistence type="inferred from homology"/>
<keyword evidence="10" id="KW-1185">Reference proteome</keyword>
<dbReference type="CDD" id="cd11764">
    <property type="entry name" value="SH3_Eps8"/>
    <property type="match status" value="1"/>
</dbReference>
<dbReference type="GO" id="GO:0035023">
    <property type="term" value="P:regulation of Rho protein signal transduction"/>
    <property type="evidence" value="ECO:0007669"/>
    <property type="project" value="TreeGrafter"/>
</dbReference>
<reference evidence="9" key="1">
    <citation type="submission" date="2025-08" db="UniProtKB">
        <authorList>
            <consortium name="Ensembl"/>
        </authorList>
    </citation>
    <scope>IDENTIFICATION</scope>
</reference>
<dbReference type="InterPro" id="IPR055093">
    <property type="entry name" value="EPS8_2nd"/>
</dbReference>
<dbReference type="Pfam" id="PF22975">
    <property type="entry name" value="EPS8_2nd"/>
    <property type="match status" value="1"/>
</dbReference>
<dbReference type="InterPro" id="IPR001452">
    <property type="entry name" value="SH3_domain"/>
</dbReference>
<dbReference type="SMART" id="SM00326">
    <property type="entry name" value="SH3"/>
    <property type="match status" value="1"/>
</dbReference>
<dbReference type="PROSITE" id="PS50002">
    <property type="entry name" value="SH3"/>
    <property type="match status" value="1"/>
</dbReference>
<name>A0AAY4C859_9TELE</name>
<dbReference type="GO" id="GO:0005737">
    <property type="term" value="C:cytoplasm"/>
    <property type="evidence" value="ECO:0007669"/>
    <property type="project" value="UniProtKB-SubCell"/>
</dbReference>
<evidence type="ECO:0000256" key="7">
    <source>
        <dbReference type="SAM" id="MobiDB-lite"/>
    </source>
</evidence>
<evidence type="ECO:0000256" key="5">
    <source>
        <dbReference type="ARBA" id="ARBA00022553"/>
    </source>
</evidence>
<dbReference type="Ensembl" id="ENSDCDT00010036100.1">
    <property type="protein sequence ID" value="ENSDCDP00010029253.1"/>
    <property type="gene ID" value="ENSDCDG00010018454.1"/>
</dbReference>
<organism evidence="9 10">
    <name type="scientific">Denticeps clupeoides</name>
    <name type="common">denticle herring</name>
    <dbReference type="NCBI Taxonomy" id="299321"/>
    <lineage>
        <taxon>Eukaryota</taxon>
        <taxon>Metazoa</taxon>
        <taxon>Chordata</taxon>
        <taxon>Craniata</taxon>
        <taxon>Vertebrata</taxon>
        <taxon>Euteleostomi</taxon>
        <taxon>Actinopterygii</taxon>
        <taxon>Neopterygii</taxon>
        <taxon>Teleostei</taxon>
        <taxon>Clupei</taxon>
        <taxon>Clupeiformes</taxon>
        <taxon>Denticipitoidei</taxon>
        <taxon>Denticipitidae</taxon>
        <taxon>Denticeps</taxon>
    </lineage>
</organism>
<dbReference type="PANTHER" id="PTHR12287">
    <property type="entry name" value="EPIDERMAL GROWTH FACTOR RECEPTOR KINASE SUBSTRATE EPS8-RELATED PROTEIN"/>
    <property type="match status" value="1"/>
</dbReference>
<dbReference type="Gene3D" id="2.30.30.40">
    <property type="entry name" value="SH3 Domains"/>
    <property type="match status" value="1"/>
</dbReference>
<dbReference type="AlphaFoldDB" id="A0AAY4C859"/>
<dbReference type="GO" id="GO:1900029">
    <property type="term" value="P:positive regulation of ruffle assembly"/>
    <property type="evidence" value="ECO:0007669"/>
    <property type="project" value="TreeGrafter"/>
</dbReference>
<dbReference type="GO" id="GO:0007266">
    <property type="term" value="P:Rho protein signal transduction"/>
    <property type="evidence" value="ECO:0007669"/>
    <property type="project" value="TreeGrafter"/>
</dbReference>
<dbReference type="SUPFAM" id="SSF50044">
    <property type="entry name" value="SH3-domain"/>
    <property type="match status" value="1"/>
</dbReference>
<dbReference type="FunFam" id="1.10.150.50:FF:000023">
    <property type="entry name" value="Epidermal growth factor receptor kinase substrate 8"/>
    <property type="match status" value="1"/>
</dbReference>
<reference evidence="9" key="2">
    <citation type="submission" date="2025-09" db="UniProtKB">
        <authorList>
            <consortium name="Ensembl"/>
        </authorList>
    </citation>
    <scope>IDENTIFICATION</scope>
</reference>
<dbReference type="Gene3D" id="1.10.150.50">
    <property type="entry name" value="Transcription Factor, Ets-1"/>
    <property type="match status" value="1"/>
</dbReference>
<evidence type="ECO:0000259" key="8">
    <source>
        <dbReference type="PROSITE" id="PS50002"/>
    </source>
</evidence>